<protein>
    <recommendedName>
        <fullName evidence="4">Septum formation inhibitor Maf</fullName>
    </recommendedName>
</protein>
<evidence type="ECO:0000313" key="3">
    <source>
        <dbReference type="Proteomes" id="UP000603640"/>
    </source>
</evidence>
<feature type="signal peptide" evidence="1">
    <location>
        <begin position="1"/>
        <end position="26"/>
    </location>
</feature>
<accession>A0A923NCD1</accession>
<evidence type="ECO:0000256" key="1">
    <source>
        <dbReference type="SAM" id="SignalP"/>
    </source>
</evidence>
<dbReference type="AlphaFoldDB" id="A0A923NCD1"/>
<dbReference type="RefSeq" id="WP_187068372.1">
    <property type="nucleotide sequence ID" value="NZ_JACRVF010000005.1"/>
</dbReference>
<organism evidence="2 3">
    <name type="scientific">Pontibacter cellulosilyticus</name>
    <dbReference type="NCBI Taxonomy" id="1720253"/>
    <lineage>
        <taxon>Bacteria</taxon>
        <taxon>Pseudomonadati</taxon>
        <taxon>Bacteroidota</taxon>
        <taxon>Cytophagia</taxon>
        <taxon>Cytophagales</taxon>
        <taxon>Hymenobacteraceae</taxon>
        <taxon>Pontibacter</taxon>
    </lineage>
</organism>
<name>A0A923NCD1_9BACT</name>
<reference evidence="2" key="1">
    <citation type="submission" date="2020-08" db="EMBL/GenBank/DDBJ databases">
        <title>Pontibacter sp. SD6 16S ribosomal RNA gene Genome sequencing and assembly.</title>
        <authorList>
            <person name="Kang M."/>
        </authorList>
    </citation>
    <scope>NUCLEOTIDE SEQUENCE</scope>
    <source>
        <strain evidence="2">SD6</strain>
    </source>
</reference>
<proteinExistence type="predicted"/>
<dbReference type="EMBL" id="JACRVF010000005">
    <property type="protein sequence ID" value="MBC5994340.1"/>
    <property type="molecule type" value="Genomic_DNA"/>
</dbReference>
<keyword evidence="3" id="KW-1185">Reference proteome</keyword>
<gene>
    <name evidence="2" type="ORF">H8S84_15940</name>
</gene>
<evidence type="ECO:0000313" key="2">
    <source>
        <dbReference type="EMBL" id="MBC5994340.1"/>
    </source>
</evidence>
<dbReference type="PROSITE" id="PS51257">
    <property type="entry name" value="PROKAR_LIPOPROTEIN"/>
    <property type="match status" value="1"/>
</dbReference>
<dbReference type="Proteomes" id="UP000603640">
    <property type="component" value="Unassembled WGS sequence"/>
</dbReference>
<sequence length="296" mass="34346">MPRHTLLAGLLWMSIAAGFSSCTSQGANTTSSVTPTKDYSILQQYFNPNWATDTLWDDGLAEVAVYDAERVIYDKKRSFEFALITVKEDFNRTHNVKTDDYSRQDLFPVMKVNEFARIETDNYPYHYLTSVFVHRSQPWALHKLTTSSQEWCGTTFKSITDEGTVFQQEYNSYFDGQGSGSRELPKTILAEDQLPYTLRALRFSDELSFKANVLELQQTNQAKEPKIYKANIRTVKAAVNGQPAWEVQVQLDENKQNTYYFAAQYPNQLIRQRTWDGRNLELKKLSRYAYWERPKA</sequence>
<keyword evidence="1" id="KW-0732">Signal</keyword>
<evidence type="ECO:0008006" key="4">
    <source>
        <dbReference type="Google" id="ProtNLM"/>
    </source>
</evidence>
<feature type="chain" id="PRO_5036919928" description="Septum formation inhibitor Maf" evidence="1">
    <location>
        <begin position="27"/>
        <end position="296"/>
    </location>
</feature>
<comment type="caution">
    <text evidence="2">The sequence shown here is derived from an EMBL/GenBank/DDBJ whole genome shotgun (WGS) entry which is preliminary data.</text>
</comment>